<keyword evidence="10" id="KW-0238">DNA-binding</keyword>
<evidence type="ECO:0000256" key="7">
    <source>
        <dbReference type="ARBA" id="ARBA00022840"/>
    </source>
</evidence>
<keyword evidence="16" id="KW-1185">Reference proteome</keyword>
<dbReference type="GO" id="GO:0016818">
    <property type="term" value="F:hydrolase activity, acting on acid anhydrides, in phosphorus-containing anhydrides"/>
    <property type="evidence" value="ECO:0007669"/>
    <property type="project" value="InterPro"/>
</dbReference>
<dbReference type="PANTHER" id="PTHR11472">
    <property type="entry name" value="DNA REPAIR DEAD HELICASE RAD3/XP-D SUBFAMILY MEMBER"/>
    <property type="match status" value="1"/>
</dbReference>
<keyword evidence="7" id="KW-0067">ATP-binding</keyword>
<dbReference type="InterPro" id="IPR014013">
    <property type="entry name" value="Helic_SF1/SF2_ATP-bd_DinG/Rad3"/>
</dbReference>
<dbReference type="Pfam" id="PF13307">
    <property type="entry name" value="Helicase_C_2"/>
    <property type="match status" value="1"/>
</dbReference>
<accession>A0A0C5VJH7</accession>
<dbReference type="PATRIC" id="fig|1445510.3.peg.1471"/>
<evidence type="ECO:0000256" key="2">
    <source>
        <dbReference type="ARBA" id="ARBA00022723"/>
    </source>
</evidence>
<dbReference type="GO" id="GO:0003678">
    <property type="term" value="F:DNA helicase activity"/>
    <property type="evidence" value="ECO:0007669"/>
    <property type="project" value="InterPro"/>
</dbReference>
<keyword evidence="11" id="KW-0234">DNA repair</keyword>
<evidence type="ECO:0000256" key="3">
    <source>
        <dbReference type="ARBA" id="ARBA00022741"/>
    </source>
</evidence>
<evidence type="ECO:0000256" key="9">
    <source>
        <dbReference type="ARBA" id="ARBA00023014"/>
    </source>
</evidence>
<keyword evidence="9" id="KW-0411">Iron-sulfur</keyword>
<evidence type="ECO:0000256" key="6">
    <source>
        <dbReference type="ARBA" id="ARBA00022806"/>
    </source>
</evidence>
<dbReference type="KEGG" id="gsn:YC6258_01505"/>
<dbReference type="InterPro" id="IPR045028">
    <property type="entry name" value="DinG/Rad3-like"/>
</dbReference>
<dbReference type="SMART" id="SM00491">
    <property type="entry name" value="HELICc2"/>
    <property type="match status" value="1"/>
</dbReference>
<proteinExistence type="inferred from homology"/>
<comment type="similarity">
    <text evidence="13">Belongs to the helicase family. DinG subfamily.</text>
</comment>
<dbReference type="InterPro" id="IPR006555">
    <property type="entry name" value="ATP-dep_Helicase_C"/>
</dbReference>
<feature type="domain" description="Helicase ATP-binding" evidence="14">
    <location>
        <begin position="173"/>
        <end position="423"/>
    </location>
</feature>
<dbReference type="Pfam" id="PF00270">
    <property type="entry name" value="DEAD"/>
    <property type="match status" value="1"/>
</dbReference>
<reference evidence="15 16" key="1">
    <citation type="submission" date="2014-01" db="EMBL/GenBank/DDBJ databases">
        <title>Full genme sequencing of cellulolytic bacterium Gynuella sunshinyii YC6258T gen. nov., sp. nov.</title>
        <authorList>
            <person name="Khan H."/>
            <person name="Chung E.J."/>
            <person name="Chung Y.R."/>
        </authorList>
    </citation>
    <scope>NUCLEOTIDE SEQUENCE [LARGE SCALE GENOMIC DNA]</scope>
    <source>
        <strain evidence="15 16">YC6258</strain>
    </source>
</reference>
<keyword evidence="4" id="KW-0227">DNA damage</keyword>
<dbReference type="GO" id="GO:0006281">
    <property type="term" value="P:DNA repair"/>
    <property type="evidence" value="ECO:0007669"/>
    <property type="project" value="UniProtKB-KW"/>
</dbReference>
<evidence type="ECO:0000256" key="10">
    <source>
        <dbReference type="ARBA" id="ARBA00023125"/>
    </source>
</evidence>
<dbReference type="InterPro" id="IPR010614">
    <property type="entry name" value="RAD3-like_helicase_DEAD"/>
</dbReference>
<dbReference type="GO" id="GO:0051539">
    <property type="term" value="F:4 iron, 4 sulfur cluster binding"/>
    <property type="evidence" value="ECO:0007669"/>
    <property type="project" value="UniProtKB-KW"/>
</dbReference>
<evidence type="ECO:0000313" key="16">
    <source>
        <dbReference type="Proteomes" id="UP000032266"/>
    </source>
</evidence>
<evidence type="ECO:0000256" key="11">
    <source>
        <dbReference type="ARBA" id="ARBA00023204"/>
    </source>
</evidence>
<keyword evidence="6 15" id="KW-0347">Helicase</keyword>
<dbReference type="Gene3D" id="3.40.50.300">
    <property type="entry name" value="P-loop containing nucleotide triphosphate hydrolases"/>
    <property type="match status" value="2"/>
</dbReference>
<dbReference type="Gene3D" id="1.10.275.40">
    <property type="match status" value="1"/>
</dbReference>
<dbReference type="PROSITE" id="PS51193">
    <property type="entry name" value="HELICASE_ATP_BIND_2"/>
    <property type="match status" value="1"/>
</dbReference>
<dbReference type="HOGENOM" id="CLU_006515_7_0_6"/>
<dbReference type="InterPro" id="IPR042493">
    <property type="entry name" value="XPD_DNA_FeS"/>
</dbReference>
<keyword evidence="8" id="KW-0408">Iron</keyword>
<dbReference type="STRING" id="1445510.YC6258_01505"/>
<name>A0A0C5VJH7_9GAMM</name>
<keyword evidence="5" id="KW-0378">Hydrolase</keyword>
<dbReference type="InterPro" id="IPR011545">
    <property type="entry name" value="DEAD/DEAH_box_helicase_dom"/>
</dbReference>
<evidence type="ECO:0000256" key="13">
    <source>
        <dbReference type="ARBA" id="ARBA00038058"/>
    </source>
</evidence>
<evidence type="ECO:0000313" key="15">
    <source>
        <dbReference type="EMBL" id="AJQ93553.1"/>
    </source>
</evidence>
<dbReference type="Gene3D" id="1.10.30.20">
    <property type="entry name" value="Bacterial XPD DNA helicase, FeS cluster domain"/>
    <property type="match status" value="1"/>
</dbReference>
<evidence type="ECO:0000256" key="12">
    <source>
        <dbReference type="ARBA" id="ARBA00023235"/>
    </source>
</evidence>
<keyword evidence="1" id="KW-0004">4Fe-4S</keyword>
<keyword evidence="3" id="KW-0547">Nucleotide-binding</keyword>
<evidence type="ECO:0000256" key="8">
    <source>
        <dbReference type="ARBA" id="ARBA00023004"/>
    </source>
</evidence>
<dbReference type="GO" id="GO:0046872">
    <property type="term" value="F:metal ion binding"/>
    <property type="evidence" value="ECO:0007669"/>
    <property type="project" value="UniProtKB-KW"/>
</dbReference>
<dbReference type="Pfam" id="PF06733">
    <property type="entry name" value="DEAD_2"/>
    <property type="match status" value="1"/>
</dbReference>
<evidence type="ECO:0000259" key="14">
    <source>
        <dbReference type="PROSITE" id="PS51193"/>
    </source>
</evidence>
<dbReference type="Proteomes" id="UP000032266">
    <property type="component" value="Chromosome"/>
</dbReference>
<protein>
    <submittedName>
        <fullName evidence="15">Rad3-related DNA helicase</fullName>
    </submittedName>
</protein>
<keyword evidence="2" id="KW-0479">Metal-binding</keyword>
<dbReference type="InterPro" id="IPR006554">
    <property type="entry name" value="Helicase-like_DEXD_c2"/>
</dbReference>
<dbReference type="GO" id="GO:0005524">
    <property type="term" value="F:ATP binding"/>
    <property type="evidence" value="ECO:0007669"/>
    <property type="project" value="UniProtKB-KW"/>
</dbReference>
<evidence type="ECO:0000256" key="4">
    <source>
        <dbReference type="ARBA" id="ARBA00022763"/>
    </source>
</evidence>
<dbReference type="GO" id="GO:0003677">
    <property type="term" value="F:DNA binding"/>
    <property type="evidence" value="ECO:0007669"/>
    <property type="project" value="UniProtKB-KW"/>
</dbReference>
<dbReference type="AlphaFoldDB" id="A0A0C5VJH7"/>
<keyword evidence="12" id="KW-0413">Isomerase</keyword>
<dbReference type="SUPFAM" id="SSF52540">
    <property type="entry name" value="P-loop containing nucleoside triphosphate hydrolases"/>
    <property type="match status" value="1"/>
</dbReference>
<evidence type="ECO:0000256" key="1">
    <source>
        <dbReference type="ARBA" id="ARBA00022485"/>
    </source>
</evidence>
<dbReference type="InterPro" id="IPR027417">
    <property type="entry name" value="P-loop_NTPase"/>
</dbReference>
<sequence length="758" mass="86991">MQTVSVRNLAEFCCKSGSLDLRFTPAPSSLEGIEGHKAIYRRRPDNYQSEVSLVYQYQQLLCVRGRADGYDQDRHRIEEIKTYRGQLIRLPDNHRALHWAQARLYAAIYCELHGHSEIGVALVYWHVDRQQESIEEKRFSAEDLKLFLDGCVREFLKWSQQLEIAMQQRDKLLEQLTFPYPDFRSGQRDFAESVYKAVRLHKNLLIEAPTGIGKTLAALFPALKAMPSDGLDKLVFLTAKTPGRVLVQEALKKLLLDQSSILHVVEMKARDKVCEHPDLACHGDSCPLANGFYDRLGEARQAAFANAWLMADDVRDIASRFQVCPYYLAQEMLKWSDVLIADYNYWFDMSAQIYGLSKANEWHTGLLIDEAHNLLDRGRSMYSAELSRRELLAARKIHNHAGKKILERLNRRWLKIEKQWPVGVHITDSLDKELIGCLSRFVSDYSEYLTDEYEHGVLPQQHLEFYFSVIQFMGVAELFNHHFVMETEVEKTHAAIRLLNQIPAELLKERFAAAQSSVVFSGTLTPFAYFKDTLGLGEDCPVQQISSPFSAPQLDVKVITDISTRYMDRERSVESVIDIICCQLQKYPGNYLLFFSSFAYLEQVGSRLQNVVKEHRVIRQAARMSESERTQFMAAFDQKINTLGLVVLGGAFGEGVDLPGEQLIGAFILTLGLPQLNQRNEALKKNMHQVFGHGYEYAYLFPGLQKVIQAAGRVIRDVNDSGYLILIDDRFSRPNVQRLLPDWWHINNVTTQQFLNHH</sequence>
<dbReference type="SMART" id="SM00488">
    <property type="entry name" value="DEXDc2"/>
    <property type="match status" value="1"/>
</dbReference>
<organism evidence="15 16">
    <name type="scientific">Gynuella sunshinyii YC6258</name>
    <dbReference type="NCBI Taxonomy" id="1445510"/>
    <lineage>
        <taxon>Bacteria</taxon>
        <taxon>Pseudomonadati</taxon>
        <taxon>Pseudomonadota</taxon>
        <taxon>Gammaproteobacteria</taxon>
        <taxon>Oceanospirillales</taxon>
        <taxon>Saccharospirillaceae</taxon>
        <taxon>Gynuella</taxon>
    </lineage>
</organism>
<dbReference type="PANTHER" id="PTHR11472:SF34">
    <property type="entry name" value="REGULATOR OF TELOMERE ELONGATION HELICASE 1"/>
    <property type="match status" value="1"/>
</dbReference>
<gene>
    <name evidence="15" type="ORF">YC6258_01505</name>
</gene>
<evidence type="ECO:0000256" key="5">
    <source>
        <dbReference type="ARBA" id="ARBA00022801"/>
    </source>
</evidence>
<dbReference type="EMBL" id="CP007142">
    <property type="protein sequence ID" value="AJQ93553.1"/>
    <property type="molecule type" value="Genomic_DNA"/>
</dbReference>